<dbReference type="InterPro" id="IPR050117">
    <property type="entry name" value="MAPK"/>
</dbReference>
<evidence type="ECO:0000256" key="3">
    <source>
        <dbReference type="SAM" id="MobiDB-lite"/>
    </source>
</evidence>
<dbReference type="Gene3D" id="1.10.510.10">
    <property type="entry name" value="Transferase(Phosphotransferase) domain 1"/>
    <property type="match status" value="1"/>
</dbReference>
<keyword evidence="1" id="KW-0547">Nucleotide-binding</keyword>
<keyword evidence="2" id="KW-0067">ATP-binding</keyword>
<comment type="caution">
    <text evidence="5">The sequence shown here is derived from an EMBL/GenBank/DDBJ whole genome shotgun (WGS) entry which is preliminary data.</text>
</comment>
<dbReference type="Pfam" id="PF00069">
    <property type="entry name" value="Pkinase"/>
    <property type="match status" value="1"/>
</dbReference>
<dbReference type="PROSITE" id="PS50011">
    <property type="entry name" value="PROTEIN_KINASE_DOM"/>
    <property type="match status" value="1"/>
</dbReference>
<reference evidence="5 6" key="1">
    <citation type="submission" date="2020-04" db="EMBL/GenBank/DDBJ databases">
        <title>Perkinsus olseni comparative genomics.</title>
        <authorList>
            <person name="Bogema D.R."/>
        </authorList>
    </citation>
    <scope>NUCLEOTIDE SEQUENCE [LARGE SCALE GENOMIC DNA]</scope>
    <source>
        <strain evidence="5">ATCC PRA-205</strain>
    </source>
</reference>
<dbReference type="PANTHER" id="PTHR24055">
    <property type="entry name" value="MITOGEN-ACTIVATED PROTEIN KINASE"/>
    <property type="match status" value="1"/>
</dbReference>
<feature type="compositionally biased region" description="Polar residues" evidence="3">
    <location>
        <begin position="294"/>
        <end position="307"/>
    </location>
</feature>
<dbReference type="InterPro" id="IPR011009">
    <property type="entry name" value="Kinase-like_dom_sf"/>
</dbReference>
<accession>A0A7J6TZ91</accession>
<dbReference type="EMBL" id="JABANM010003703">
    <property type="protein sequence ID" value="KAF4750395.1"/>
    <property type="molecule type" value="Genomic_DNA"/>
</dbReference>
<feature type="compositionally biased region" description="Polar residues" evidence="3">
    <location>
        <begin position="321"/>
        <end position="365"/>
    </location>
</feature>
<evidence type="ECO:0000256" key="2">
    <source>
        <dbReference type="ARBA" id="ARBA00022840"/>
    </source>
</evidence>
<dbReference type="PROSITE" id="PS00108">
    <property type="entry name" value="PROTEIN_KINASE_ST"/>
    <property type="match status" value="1"/>
</dbReference>
<feature type="compositionally biased region" description="Low complexity" evidence="3">
    <location>
        <begin position="308"/>
        <end position="320"/>
    </location>
</feature>
<dbReference type="SUPFAM" id="SSF56112">
    <property type="entry name" value="Protein kinase-like (PK-like)"/>
    <property type="match status" value="1"/>
</dbReference>
<dbReference type="Proteomes" id="UP000574390">
    <property type="component" value="Unassembled WGS sequence"/>
</dbReference>
<dbReference type="FunFam" id="1.10.510.10:FF:000238">
    <property type="entry name" value="Mitogen-activated protein kinase"/>
    <property type="match status" value="1"/>
</dbReference>
<organism evidence="5 6">
    <name type="scientific">Perkinsus olseni</name>
    <name type="common">Perkinsus atlanticus</name>
    <dbReference type="NCBI Taxonomy" id="32597"/>
    <lineage>
        <taxon>Eukaryota</taxon>
        <taxon>Sar</taxon>
        <taxon>Alveolata</taxon>
        <taxon>Perkinsozoa</taxon>
        <taxon>Perkinsea</taxon>
        <taxon>Perkinsida</taxon>
        <taxon>Perkinsidae</taxon>
        <taxon>Perkinsus</taxon>
    </lineage>
</organism>
<dbReference type="SMART" id="SM00220">
    <property type="entry name" value="S_TKc"/>
    <property type="match status" value="1"/>
</dbReference>
<protein>
    <recommendedName>
        <fullName evidence="4">Protein kinase domain-containing protein</fullName>
    </recommendedName>
</protein>
<evidence type="ECO:0000256" key="1">
    <source>
        <dbReference type="ARBA" id="ARBA00022741"/>
    </source>
</evidence>
<dbReference type="GO" id="GO:0004672">
    <property type="term" value="F:protein kinase activity"/>
    <property type="evidence" value="ECO:0007669"/>
    <property type="project" value="InterPro"/>
</dbReference>
<feature type="region of interest" description="Disordered" evidence="3">
    <location>
        <begin position="288"/>
        <end position="412"/>
    </location>
</feature>
<gene>
    <name evidence="5" type="ORF">FOZ62_025432</name>
</gene>
<evidence type="ECO:0000313" key="5">
    <source>
        <dbReference type="EMBL" id="KAF4750395.1"/>
    </source>
</evidence>
<evidence type="ECO:0000259" key="4">
    <source>
        <dbReference type="PROSITE" id="PS50011"/>
    </source>
</evidence>
<dbReference type="InterPro" id="IPR000719">
    <property type="entry name" value="Prot_kinase_dom"/>
</dbReference>
<dbReference type="AlphaFoldDB" id="A0A7J6TZ91"/>
<sequence length="430" mass="47442">MESDLHAVIRANILEDIHKQYIIYQLLRALKYMHTGQMLHRDIKPSNILLNSDCQVKVCDFGLARSVVQMQDAGSNPVLTDYVATRWYRAPEILLGSTSYTKGVDMWSVGCILGELISGKPIFPGTSTMNQLDRIMEVTGRPTPSDIEGMQSPFAATMLESLPVTRPRPLTEMFPSASVEALDLLRLCLQFNPGKRISATEALKHPYVVQFHNPDEEPSCPSVIRIPIDDNTRLTVGDYRDRLYSEVMKRKKEQRRQDLHRAVLLLVVLAVAEGGAIITRQPLRPVVASHHHGGTQQQRASRQGSRHQQSAAAGQPGASSKYFTSPAGGQQQQSGYHKQYSSPSVPSTAASGGNVYHNYSHQQARGKSAGTMGQNQQQQQNHYFMRSNGSQHLASQAGPPRHYYPTGSASTFNTFSAGQASAAGYNPSRN</sequence>
<dbReference type="GO" id="GO:0005524">
    <property type="term" value="F:ATP binding"/>
    <property type="evidence" value="ECO:0007669"/>
    <property type="project" value="UniProtKB-KW"/>
</dbReference>
<proteinExistence type="predicted"/>
<name>A0A7J6TZ91_PEROL</name>
<evidence type="ECO:0000313" key="6">
    <source>
        <dbReference type="Proteomes" id="UP000574390"/>
    </source>
</evidence>
<feature type="domain" description="Protein kinase" evidence="4">
    <location>
        <begin position="1"/>
        <end position="208"/>
    </location>
</feature>
<dbReference type="InterPro" id="IPR008271">
    <property type="entry name" value="Ser/Thr_kinase_AS"/>
</dbReference>